<dbReference type="InterPro" id="IPR005905">
    <property type="entry name" value="D_ala_D_ala"/>
</dbReference>
<keyword evidence="4" id="KW-0573">Peptidoglycan synthesis</keyword>
<keyword evidence="2 4" id="KW-0436">Ligase</keyword>
<dbReference type="PANTHER" id="PTHR23132:SF23">
    <property type="entry name" value="D-ALANINE--D-ALANINE LIGASE B"/>
    <property type="match status" value="1"/>
</dbReference>
<dbReference type="EC" id="6.3.2.4" evidence="4"/>
<keyword evidence="9" id="KW-1185">Reference proteome</keyword>
<comment type="pathway">
    <text evidence="4">Cell wall biogenesis; peptidoglycan biosynthesis.</text>
</comment>
<keyword evidence="4" id="KW-0963">Cytoplasm</keyword>
<dbReference type="GO" id="GO:0016874">
    <property type="term" value="F:ligase activity"/>
    <property type="evidence" value="ECO:0007669"/>
    <property type="project" value="UniProtKB-KW"/>
</dbReference>
<gene>
    <name evidence="8" type="primary">ddlA</name>
    <name evidence="4" type="synonym">ddl</name>
    <name evidence="8" type="ORF">GCM10025865_13570</name>
</gene>
<comment type="subcellular location">
    <subcellularLocation>
        <location evidence="4">Cytoplasm</location>
    </subcellularLocation>
</comment>
<dbReference type="Gene3D" id="3.40.50.20">
    <property type="match status" value="1"/>
</dbReference>
<evidence type="ECO:0000313" key="8">
    <source>
        <dbReference type="EMBL" id="BDZ42058.1"/>
    </source>
</evidence>
<feature type="region of interest" description="Disordered" evidence="6">
    <location>
        <begin position="1"/>
        <end position="54"/>
    </location>
</feature>
<feature type="compositionally biased region" description="Low complexity" evidence="6">
    <location>
        <begin position="10"/>
        <end position="54"/>
    </location>
</feature>
<dbReference type="Pfam" id="PF07478">
    <property type="entry name" value="Dala_Dala_lig_C"/>
    <property type="match status" value="1"/>
</dbReference>
<name>A0ABN6XAW1_9CELL</name>
<dbReference type="InterPro" id="IPR011095">
    <property type="entry name" value="Dala_Dala_lig_C"/>
</dbReference>
<evidence type="ECO:0000256" key="2">
    <source>
        <dbReference type="ARBA" id="ARBA00022598"/>
    </source>
</evidence>
<dbReference type="InterPro" id="IPR013815">
    <property type="entry name" value="ATP_grasp_subdomain_1"/>
</dbReference>
<dbReference type="Gene3D" id="3.30.1490.20">
    <property type="entry name" value="ATP-grasp fold, A domain"/>
    <property type="match status" value="1"/>
</dbReference>
<evidence type="ECO:0000256" key="4">
    <source>
        <dbReference type="HAMAP-Rule" id="MF_00047"/>
    </source>
</evidence>
<dbReference type="InterPro" id="IPR016185">
    <property type="entry name" value="PreATP-grasp_dom_sf"/>
</dbReference>
<keyword evidence="5" id="KW-0547">Nucleotide-binding</keyword>
<evidence type="ECO:0000256" key="5">
    <source>
        <dbReference type="PROSITE-ProRule" id="PRU00409"/>
    </source>
</evidence>
<reference evidence="9" key="1">
    <citation type="journal article" date="2019" name="Int. J. Syst. Evol. Microbiol.">
        <title>The Global Catalogue of Microorganisms (GCM) 10K type strain sequencing project: providing services to taxonomists for standard genome sequencing and annotation.</title>
        <authorList>
            <consortium name="The Broad Institute Genomics Platform"/>
            <consortium name="The Broad Institute Genome Sequencing Center for Infectious Disease"/>
            <person name="Wu L."/>
            <person name="Ma J."/>
        </authorList>
    </citation>
    <scope>NUCLEOTIDE SEQUENCE [LARGE SCALE GENOMIC DNA]</scope>
    <source>
        <strain evidence="9">NBRC 108565</strain>
    </source>
</reference>
<dbReference type="InterPro" id="IPR011761">
    <property type="entry name" value="ATP-grasp"/>
</dbReference>
<dbReference type="Proteomes" id="UP001321475">
    <property type="component" value="Chromosome"/>
</dbReference>
<evidence type="ECO:0000313" key="9">
    <source>
        <dbReference type="Proteomes" id="UP001321475"/>
    </source>
</evidence>
<dbReference type="PROSITE" id="PS50975">
    <property type="entry name" value="ATP_GRASP"/>
    <property type="match status" value="1"/>
</dbReference>
<proteinExistence type="inferred from homology"/>
<evidence type="ECO:0000256" key="6">
    <source>
        <dbReference type="SAM" id="MobiDB-lite"/>
    </source>
</evidence>
<feature type="domain" description="ATP-grasp" evidence="7">
    <location>
        <begin position="159"/>
        <end position="365"/>
    </location>
</feature>
<evidence type="ECO:0000256" key="3">
    <source>
        <dbReference type="ARBA" id="ARBA00023316"/>
    </source>
</evidence>
<organism evidence="8 9">
    <name type="scientific">Paraoerskovia sediminicola</name>
    <dbReference type="NCBI Taxonomy" id="1138587"/>
    <lineage>
        <taxon>Bacteria</taxon>
        <taxon>Bacillati</taxon>
        <taxon>Actinomycetota</taxon>
        <taxon>Actinomycetes</taxon>
        <taxon>Micrococcales</taxon>
        <taxon>Cellulomonadaceae</taxon>
        <taxon>Paraoerskovia</taxon>
    </lineage>
</organism>
<comment type="function">
    <text evidence="4">Cell wall formation.</text>
</comment>
<keyword evidence="3 4" id="KW-0961">Cell wall biogenesis/degradation</keyword>
<evidence type="ECO:0000259" key="7">
    <source>
        <dbReference type="PROSITE" id="PS50975"/>
    </source>
</evidence>
<accession>A0ABN6XAW1</accession>
<dbReference type="Gene3D" id="3.30.470.20">
    <property type="entry name" value="ATP-grasp fold, B domain"/>
    <property type="match status" value="1"/>
</dbReference>
<dbReference type="HAMAP" id="MF_00047">
    <property type="entry name" value="Dala_Dala_lig"/>
    <property type="match status" value="1"/>
</dbReference>
<evidence type="ECO:0000256" key="1">
    <source>
        <dbReference type="ARBA" id="ARBA00010871"/>
    </source>
</evidence>
<keyword evidence="5" id="KW-0067">ATP-binding</keyword>
<comment type="similarity">
    <text evidence="1 4">Belongs to the D-alanine--D-alanine ligase family.</text>
</comment>
<keyword evidence="4" id="KW-0133">Cell shape</keyword>
<dbReference type="PANTHER" id="PTHR23132">
    <property type="entry name" value="D-ALANINE--D-ALANINE LIGASE"/>
    <property type="match status" value="1"/>
</dbReference>
<dbReference type="SUPFAM" id="SSF52440">
    <property type="entry name" value="PreATP-grasp domain"/>
    <property type="match status" value="1"/>
</dbReference>
<dbReference type="NCBIfam" id="NF002378">
    <property type="entry name" value="PRK01372.1"/>
    <property type="match status" value="1"/>
</dbReference>
<dbReference type="PIRSF" id="PIRSF039102">
    <property type="entry name" value="Ddl/VanB"/>
    <property type="match status" value="1"/>
</dbReference>
<sequence>MQSSPSARETGAAGTADGATTDTPDNTTPGTPNSSASSADPAGSTAAASSSSPEAADLQGCHVVVLAGGMSHERDVSIRSGRRVAESLRTCGAQVTVRDVDAQLLPFLSEHRPDVVWPLLHGAGGEDGSLRDVLDLLGLCYVGTGPHASRSTWNKAIAKRVAGQAGLSTPDHVTLPQSLFRDLGARAVLAGVVERLGFPLIVKPNEGGSALGVSWVADAAALPRAMVECFAYGDVALIERAVTGTEIGVSVIDDGSGPRALPAVEVTTDGPYDYDARYNPGRTEYFAPARLSNELASRAAEAAITAHTSLGLRHVSRTDMIIDSDGVPQFLEVNVVPGTTETSLLPQAIRASGRSLADVYGSLVNAALTSANAR</sequence>
<dbReference type="SUPFAM" id="SSF56059">
    <property type="entry name" value="Glutathione synthetase ATP-binding domain-like"/>
    <property type="match status" value="1"/>
</dbReference>
<dbReference type="EMBL" id="AP027729">
    <property type="protein sequence ID" value="BDZ42058.1"/>
    <property type="molecule type" value="Genomic_DNA"/>
</dbReference>
<comment type="catalytic activity">
    <reaction evidence="4">
        <text>2 D-alanine + ATP = D-alanyl-D-alanine + ADP + phosphate + H(+)</text>
        <dbReference type="Rhea" id="RHEA:11224"/>
        <dbReference type="ChEBI" id="CHEBI:15378"/>
        <dbReference type="ChEBI" id="CHEBI:30616"/>
        <dbReference type="ChEBI" id="CHEBI:43474"/>
        <dbReference type="ChEBI" id="CHEBI:57416"/>
        <dbReference type="ChEBI" id="CHEBI:57822"/>
        <dbReference type="ChEBI" id="CHEBI:456216"/>
        <dbReference type="EC" id="6.3.2.4"/>
    </reaction>
</comment>
<protein>
    <recommendedName>
        <fullName evidence="4">D-alanine--D-alanine ligase</fullName>
        <ecNumber evidence="4">6.3.2.4</ecNumber>
    </recommendedName>
    <alternativeName>
        <fullName evidence="4">D-Ala-D-Ala ligase</fullName>
    </alternativeName>
    <alternativeName>
        <fullName evidence="4">D-alanylalanine synthetase</fullName>
    </alternativeName>
</protein>